<dbReference type="InterPro" id="IPR046341">
    <property type="entry name" value="SET_dom_sf"/>
</dbReference>
<proteinExistence type="predicted"/>
<dbReference type="Gene3D" id="3.90.1410.10">
    <property type="entry name" value="set domain protein methyltransferase, domain 1"/>
    <property type="match status" value="1"/>
</dbReference>
<dbReference type="EMBL" id="LT598483">
    <property type="protein sequence ID" value="SCU77506.1"/>
    <property type="molecule type" value="Genomic_DNA"/>
</dbReference>
<accession>A0A1G4ILS7</accession>
<evidence type="ECO:0000313" key="2">
    <source>
        <dbReference type="EMBL" id="SCU77506.1"/>
    </source>
</evidence>
<dbReference type="PANTHER" id="PTHR13271:SF34">
    <property type="entry name" value="N-LYSINE METHYLTRANSFERASE SETD6"/>
    <property type="match status" value="1"/>
</dbReference>
<keyword evidence="3" id="KW-1185">Reference proteome</keyword>
<sequence length="499" mass="57182">MESNSETELKTQEFLEWTQTGEKVWISDKIKLLRHPTDEQQGRCILALQDVAKGEKLFEIQRESVLNVTTSRLCVENPEVRDLFLHKVGHWEGLIVVILYELKSAQEKSSWWPYFQVWPQSTSMNSLMYWSESEVEHLRPSGVCERIGRDGAHAMYESVLGCIRDLKLTQLEAVTWEEFVHVASVVMAYSFDMERADYDDELEDEEADPASQQLSVWNDGFLKSMVPMADMLNADTHRCNANLTYSPESLIMVAVEDIASGEQVYNIYGEFSNSELLRRYGYVEWAGSKYDCGEIPLDTVSQAIQACMNCSGKTVDRIFDLIKNQPEIRDEVLEGEPLVLDSYDCYMDGQVSPEFITLCQIVSCALQLPRVEDMSDKALLVFLQKLVKRAIQSVNANEVTKACANVCECAIDLRLREYPSHSFREPPFNRDYQSTPDLRKKLAECVLRCEVRSLQNSSKALRAEYQLIDDQILMDKIKATKRKIGSQKNKSKASKKMRK</sequence>
<dbReference type="GO" id="GO:0016279">
    <property type="term" value="F:protein-lysine N-methyltransferase activity"/>
    <property type="evidence" value="ECO:0007669"/>
    <property type="project" value="TreeGrafter"/>
</dbReference>
<gene>
    <name evidence="2" type="ORF">LAME_0A01332G</name>
</gene>
<evidence type="ECO:0000259" key="1">
    <source>
        <dbReference type="PROSITE" id="PS50280"/>
    </source>
</evidence>
<dbReference type="Pfam" id="PF00856">
    <property type="entry name" value="SET"/>
    <property type="match status" value="1"/>
</dbReference>
<dbReference type="PROSITE" id="PS50280">
    <property type="entry name" value="SET"/>
    <property type="match status" value="1"/>
</dbReference>
<evidence type="ECO:0000313" key="3">
    <source>
        <dbReference type="Proteomes" id="UP000191144"/>
    </source>
</evidence>
<dbReference type="FunFam" id="3.90.1410.10:FF:000007">
    <property type="entry name" value="Ribosomal lysine N-methyltransferase 4"/>
    <property type="match status" value="1"/>
</dbReference>
<dbReference type="InterPro" id="IPR050600">
    <property type="entry name" value="SETD3_SETD6_MTase"/>
</dbReference>
<dbReference type="SUPFAM" id="SSF82199">
    <property type="entry name" value="SET domain"/>
    <property type="match status" value="1"/>
</dbReference>
<name>A0A1G4ILS7_9SACH</name>
<protein>
    <submittedName>
        <fullName evidence="2">LAME_0A01332g1_1</fullName>
    </submittedName>
</protein>
<dbReference type="AlphaFoldDB" id="A0A1G4ILS7"/>
<dbReference type="Proteomes" id="UP000191144">
    <property type="component" value="Chromosome A"/>
</dbReference>
<dbReference type="InterPro" id="IPR001214">
    <property type="entry name" value="SET_dom"/>
</dbReference>
<dbReference type="OrthoDB" id="341421at2759"/>
<organism evidence="2 3">
    <name type="scientific">Lachancea meyersii CBS 8951</name>
    <dbReference type="NCBI Taxonomy" id="1266667"/>
    <lineage>
        <taxon>Eukaryota</taxon>
        <taxon>Fungi</taxon>
        <taxon>Dikarya</taxon>
        <taxon>Ascomycota</taxon>
        <taxon>Saccharomycotina</taxon>
        <taxon>Saccharomycetes</taxon>
        <taxon>Saccharomycetales</taxon>
        <taxon>Saccharomycetaceae</taxon>
        <taxon>Lachancea</taxon>
    </lineage>
</organism>
<reference evidence="3" key="1">
    <citation type="submission" date="2016-03" db="EMBL/GenBank/DDBJ databases">
        <authorList>
            <person name="Devillers Hugo."/>
        </authorList>
    </citation>
    <scope>NUCLEOTIDE SEQUENCE [LARGE SCALE GENOMIC DNA]</scope>
</reference>
<dbReference type="GO" id="GO:0005634">
    <property type="term" value="C:nucleus"/>
    <property type="evidence" value="ECO:0007669"/>
    <property type="project" value="TreeGrafter"/>
</dbReference>
<dbReference type="PANTHER" id="PTHR13271">
    <property type="entry name" value="UNCHARACTERIZED PUTATIVE METHYLTRANSFERASE"/>
    <property type="match status" value="1"/>
</dbReference>
<feature type="domain" description="SET" evidence="1">
    <location>
        <begin position="28"/>
        <end position="269"/>
    </location>
</feature>